<dbReference type="Gene3D" id="6.10.250.3130">
    <property type="match status" value="1"/>
</dbReference>
<dbReference type="GO" id="GO:0006412">
    <property type="term" value="P:translation"/>
    <property type="evidence" value="ECO:0007669"/>
    <property type="project" value="UniProtKB-UniRule"/>
</dbReference>
<dbReference type="Gene3D" id="1.10.287.10">
    <property type="entry name" value="S15/NS1, RNA-binding"/>
    <property type="match status" value="1"/>
</dbReference>
<organism evidence="7 8">
    <name type="scientific">Candidatus Tachikawaea gelatinosa</name>
    <dbReference type="NCBI Taxonomy" id="1410383"/>
    <lineage>
        <taxon>Bacteria</taxon>
        <taxon>Pseudomonadati</taxon>
        <taxon>Pseudomonadota</taxon>
        <taxon>Gammaproteobacteria</taxon>
        <taxon>Enterobacterales</taxon>
        <taxon>Enterobacteriaceae</taxon>
        <taxon>Candidatus Tachikawaea</taxon>
    </lineage>
</organism>
<evidence type="ECO:0000256" key="5">
    <source>
        <dbReference type="RuleBase" id="RU003919"/>
    </source>
</evidence>
<dbReference type="CDD" id="cd00353">
    <property type="entry name" value="Ribosomal_S15p_S13e"/>
    <property type="match status" value="1"/>
</dbReference>
<dbReference type="HOGENOM" id="CLU_148518_0_0_6"/>
<dbReference type="PANTHER" id="PTHR23321">
    <property type="entry name" value="RIBOSOMAL PROTEIN S15, BACTERIAL AND ORGANELLAR"/>
    <property type="match status" value="1"/>
</dbReference>
<dbReference type="Proteomes" id="UP000031627">
    <property type="component" value="Chromosome"/>
</dbReference>
<evidence type="ECO:0000313" key="8">
    <source>
        <dbReference type="Proteomes" id="UP000031627"/>
    </source>
</evidence>
<dbReference type="NCBIfam" id="TIGR00952">
    <property type="entry name" value="S15_bact"/>
    <property type="match status" value="1"/>
</dbReference>
<name>A0A090ALD0_9ENTR</name>
<dbReference type="STRING" id="1410383.TGUWTKB_1900"/>
<proteinExistence type="inferred from homology"/>
<comment type="subunit">
    <text evidence="3 4">Part of the 30S ribosomal subunit. Forms a bridge to the 50S subunit in the 70S ribosome, contacting the 23S rRNA.</text>
</comment>
<gene>
    <name evidence="4 7" type="primary">rpsO</name>
    <name evidence="7" type="ORF">TGUWTKB_1900</name>
</gene>
<dbReference type="GO" id="GO:0019843">
    <property type="term" value="F:rRNA binding"/>
    <property type="evidence" value="ECO:0007669"/>
    <property type="project" value="UniProtKB-UniRule"/>
</dbReference>
<comment type="similarity">
    <text evidence="4 5">Belongs to the universal ribosomal protein uS15 family.</text>
</comment>
<dbReference type="PROSITE" id="PS00362">
    <property type="entry name" value="RIBOSOMAL_S15"/>
    <property type="match status" value="1"/>
</dbReference>
<evidence type="ECO:0000313" key="7">
    <source>
        <dbReference type="EMBL" id="BAP58434.1"/>
    </source>
</evidence>
<sequence length="89" mass="10582">MSLSIKVKESIISTYGYHKNDSGSTEVQVAMLTNQINHLKNHFSYHKKDYHSRRGLLRMVSRRRKLLNYLKKTNFDKYCKLIASLKLRH</sequence>
<keyword evidence="1 4" id="KW-0689">Ribosomal protein</keyword>
<keyword evidence="2 4" id="KW-0687">Ribonucleoprotein</keyword>
<evidence type="ECO:0000256" key="6">
    <source>
        <dbReference type="RuleBase" id="RU004524"/>
    </source>
</evidence>
<evidence type="ECO:0000256" key="2">
    <source>
        <dbReference type="ARBA" id="ARBA00023274"/>
    </source>
</evidence>
<keyword evidence="8" id="KW-1185">Reference proteome</keyword>
<dbReference type="RefSeq" id="WP_041062639.1">
    <property type="nucleotide sequence ID" value="NZ_AP014521.1"/>
</dbReference>
<evidence type="ECO:0000256" key="3">
    <source>
        <dbReference type="ARBA" id="ARBA00064542"/>
    </source>
</evidence>
<evidence type="ECO:0000256" key="4">
    <source>
        <dbReference type="HAMAP-Rule" id="MF_01343"/>
    </source>
</evidence>
<dbReference type="KEGG" id="sbw:TGUWTKB_1900"/>
<evidence type="ECO:0000256" key="1">
    <source>
        <dbReference type="ARBA" id="ARBA00022980"/>
    </source>
</evidence>
<comment type="function">
    <text evidence="4">Forms an intersubunit bridge (bridge B4) with the 23S rRNA of the 50S subunit in the ribosome.</text>
</comment>
<dbReference type="SMART" id="SM01387">
    <property type="entry name" value="Ribosomal_S15"/>
    <property type="match status" value="1"/>
</dbReference>
<dbReference type="OrthoDB" id="9799262at2"/>
<comment type="function">
    <text evidence="4 6">One of the primary rRNA binding proteins, it binds directly to 16S rRNA where it helps nucleate assembly of the platform of the 30S subunit by binding and bridging several RNA helices of the 16S rRNA.</text>
</comment>
<reference evidence="8" key="1">
    <citation type="submission" date="2013-11" db="EMBL/GenBank/DDBJ databases">
        <title>Symbiont-containing voluminous jelly as an extraordinary maternal gift for overwintering insect nymphs.</title>
        <authorList>
            <person name="Kaiwa N."/>
            <person name="Hosokawa T."/>
            <person name="Nikoh N."/>
            <person name="Meng X.Y."/>
            <person name="Tanahashi M."/>
            <person name="Moriyama M."/>
            <person name="Maeda T."/>
            <person name="Yamaguchi K."/>
            <person name="Shigenobu S."/>
            <person name="Ito M."/>
            <person name="Fukatsu T."/>
        </authorList>
    </citation>
    <scope>NUCLEOTIDE SEQUENCE [LARGE SCALE GENOMIC DNA]</scope>
    <source>
        <strain evidence="8">UwTKB</strain>
    </source>
</reference>
<dbReference type="GO" id="GO:0003735">
    <property type="term" value="F:structural constituent of ribosome"/>
    <property type="evidence" value="ECO:0007669"/>
    <property type="project" value="InterPro"/>
</dbReference>
<dbReference type="SUPFAM" id="SSF47060">
    <property type="entry name" value="S15/NS1 RNA-binding domain"/>
    <property type="match status" value="1"/>
</dbReference>
<reference evidence="7 8" key="2">
    <citation type="journal article" date="2014" name="Curr. Biol.">
        <title>Symbiont-Supplemented Maternal Investment Underpinning Host's Ecological Adaptation.</title>
        <authorList>
            <person name="Kaiwa N."/>
            <person name="Hosokawa T."/>
            <person name="Nikoh N."/>
            <person name="Tanahashi M."/>
            <person name="Moriyama M."/>
            <person name="Meng X.Y."/>
            <person name="Maeda T."/>
            <person name="Yamaguchi K."/>
            <person name="Shigenobu S."/>
            <person name="Ito M."/>
            <person name="Fukatsu T."/>
        </authorList>
    </citation>
    <scope>NUCLEOTIDE SEQUENCE [LARGE SCALE GENOMIC DNA]</scope>
    <source>
        <strain evidence="7 8">UwTKB</strain>
    </source>
</reference>
<keyword evidence="4 6" id="KW-0694">RNA-binding</keyword>
<protein>
    <recommendedName>
        <fullName evidence="4">Small ribosomal subunit protein uS15</fullName>
    </recommendedName>
</protein>
<keyword evidence="4 6" id="KW-0699">rRNA-binding</keyword>
<accession>A0A090ALD0</accession>
<dbReference type="AlphaFoldDB" id="A0A090ALD0"/>
<dbReference type="InterPro" id="IPR000589">
    <property type="entry name" value="Ribosomal_uS15"/>
</dbReference>
<dbReference type="Pfam" id="PF00312">
    <property type="entry name" value="Ribosomal_S15"/>
    <property type="match status" value="1"/>
</dbReference>
<dbReference type="HAMAP" id="MF_01343_B">
    <property type="entry name" value="Ribosomal_uS15_B"/>
    <property type="match status" value="1"/>
</dbReference>
<dbReference type="PANTHER" id="PTHR23321:SF26">
    <property type="entry name" value="SMALL RIBOSOMAL SUBUNIT PROTEIN US15M"/>
    <property type="match status" value="1"/>
</dbReference>
<dbReference type="GO" id="GO:0022627">
    <property type="term" value="C:cytosolic small ribosomal subunit"/>
    <property type="evidence" value="ECO:0007669"/>
    <property type="project" value="TreeGrafter"/>
</dbReference>
<dbReference type="InterPro" id="IPR009068">
    <property type="entry name" value="uS15_NS1_RNA-bd_sf"/>
</dbReference>
<dbReference type="FunFam" id="1.10.287.10:FF:000002">
    <property type="entry name" value="30S ribosomal protein S15"/>
    <property type="match status" value="1"/>
</dbReference>
<dbReference type="EMBL" id="AP014521">
    <property type="protein sequence ID" value="BAP58434.1"/>
    <property type="molecule type" value="Genomic_DNA"/>
</dbReference>
<dbReference type="InterPro" id="IPR005290">
    <property type="entry name" value="Ribosomal_uS15_bac-type"/>
</dbReference>